<accession>W1N9H9</accession>
<feature type="region of interest" description="Disordered" evidence="6">
    <location>
        <begin position="1"/>
        <end position="26"/>
    </location>
</feature>
<dbReference type="PANTHER" id="PTHR30024">
    <property type="entry name" value="ALIPHATIC SULFONATES-BINDING PROTEIN-RELATED"/>
    <property type="match status" value="1"/>
</dbReference>
<dbReference type="PATRIC" id="fig|1178482.3.peg.1778"/>
<dbReference type="Pfam" id="PF13379">
    <property type="entry name" value="NMT1_2"/>
    <property type="match status" value="1"/>
</dbReference>
<dbReference type="eggNOG" id="COG0715">
    <property type="taxonomic scope" value="Bacteria"/>
</dbReference>
<evidence type="ECO:0000256" key="6">
    <source>
        <dbReference type="SAM" id="MobiDB-lite"/>
    </source>
</evidence>
<evidence type="ECO:0000313" key="8">
    <source>
        <dbReference type="Proteomes" id="UP000019113"/>
    </source>
</evidence>
<comment type="subcellular location">
    <subcellularLocation>
        <location evidence="1">Endomembrane system</location>
    </subcellularLocation>
</comment>
<dbReference type="GO" id="GO:0012505">
    <property type="term" value="C:endomembrane system"/>
    <property type="evidence" value="ECO:0007669"/>
    <property type="project" value="UniProtKB-SubCell"/>
</dbReference>
<keyword evidence="5" id="KW-0472">Membrane</keyword>
<dbReference type="EMBL" id="AVBC01000023">
    <property type="protein sequence ID" value="ERL51585.1"/>
    <property type="molecule type" value="Genomic_DNA"/>
</dbReference>
<keyword evidence="4" id="KW-0997">Cell inner membrane</keyword>
<comment type="caution">
    <text evidence="7">The sequence shown here is derived from an EMBL/GenBank/DDBJ whole genome shotgun (WGS) entry which is preliminary data.</text>
</comment>
<evidence type="ECO:0000256" key="4">
    <source>
        <dbReference type="ARBA" id="ARBA00022519"/>
    </source>
</evidence>
<dbReference type="RefSeq" id="WP_021818733.1">
    <property type="nucleotide sequence ID" value="NZ_AVBC01000023.1"/>
</dbReference>
<dbReference type="InterPro" id="IPR044527">
    <property type="entry name" value="NrtA/CpmA_ABC-bd_dom"/>
</dbReference>
<dbReference type="PANTHER" id="PTHR30024:SF43">
    <property type="entry name" value="BLL4572 PROTEIN"/>
    <property type="match status" value="1"/>
</dbReference>
<dbReference type="Gene3D" id="3.40.190.10">
    <property type="entry name" value="Periplasmic binding protein-like II"/>
    <property type="match status" value="2"/>
</dbReference>
<evidence type="ECO:0000256" key="2">
    <source>
        <dbReference type="ARBA" id="ARBA00022448"/>
    </source>
</evidence>
<dbReference type="OrthoDB" id="9815454at2"/>
<feature type="compositionally biased region" description="Low complexity" evidence="6">
    <location>
        <begin position="11"/>
        <end position="26"/>
    </location>
</feature>
<dbReference type="AlphaFoldDB" id="W1N9H9"/>
<dbReference type="STRING" id="1178482.AR456_14045"/>
<reference evidence="7 8" key="1">
    <citation type="submission" date="2013-08" db="EMBL/GenBank/DDBJ databases">
        <title>draft genome of Halomonas huanghegensis, strain BJGMM-B45T.</title>
        <authorList>
            <person name="Miao C."/>
            <person name="Wan Y."/>
            <person name="Jin W."/>
        </authorList>
    </citation>
    <scope>NUCLEOTIDE SEQUENCE [LARGE SCALE GENOMIC DNA]</scope>
    <source>
        <strain evidence="7 8">BJGMM-B45</strain>
    </source>
</reference>
<evidence type="ECO:0000313" key="7">
    <source>
        <dbReference type="EMBL" id="ERL51585.1"/>
    </source>
</evidence>
<evidence type="ECO:0000256" key="5">
    <source>
        <dbReference type="ARBA" id="ARBA00023136"/>
    </source>
</evidence>
<sequence>MSDASQTNSIATSATSTPSTPTSATSTAAKPELSALTLGFIPLLDAALLVIAREGGFFESEGIEVTLSRENAWSTLRDKVAAGMLDGAHMLAPMPLAMSLGLSRAPCETLAPIVLSRHGNTVVLSERYAEGMLSPSQTSPADNARKLRQLLDQRRLSGAISPPRLAMVYPWSCQHLLLRRWLSLGDIDPQDSVELVALPPPRMVDALREGQIDGFCVGEPWGSLAQHRDVGRIVARGADLMPGHPEKVLGVTASWARRYPSTLAALVRALQAAADWLHSAADAMPRTRGWLALPPYLDRSMSHLDQQPLNNPTADLRIGDELRPRLTDFIVLAQQLQPLLEMRDRQIDSPTVEACYSAVHFDAATHQ</sequence>
<keyword evidence="3" id="KW-1003">Cell membrane</keyword>
<protein>
    <recommendedName>
        <fullName evidence="9">Nitrate transporter NrtA</fullName>
    </recommendedName>
</protein>
<name>W1N9H9_9GAMM</name>
<dbReference type="SUPFAM" id="SSF53850">
    <property type="entry name" value="Periplasmic binding protein-like II"/>
    <property type="match status" value="1"/>
</dbReference>
<keyword evidence="8" id="KW-1185">Reference proteome</keyword>
<proteinExistence type="predicted"/>
<evidence type="ECO:0000256" key="3">
    <source>
        <dbReference type="ARBA" id="ARBA00022475"/>
    </source>
</evidence>
<keyword evidence="2" id="KW-0813">Transport</keyword>
<evidence type="ECO:0008006" key="9">
    <source>
        <dbReference type="Google" id="ProtNLM"/>
    </source>
</evidence>
<dbReference type="Proteomes" id="UP000019113">
    <property type="component" value="Unassembled WGS sequence"/>
</dbReference>
<evidence type="ECO:0000256" key="1">
    <source>
        <dbReference type="ARBA" id="ARBA00004308"/>
    </source>
</evidence>
<feature type="compositionally biased region" description="Polar residues" evidence="6">
    <location>
        <begin position="1"/>
        <end position="10"/>
    </location>
</feature>
<dbReference type="CDD" id="cd13553">
    <property type="entry name" value="PBP2_NrtA_CpmA_like"/>
    <property type="match status" value="1"/>
</dbReference>
<organism evidence="7 8">
    <name type="scientific">Halomonas huangheensis</name>
    <dbReference type="NCBI Taxonomy" id="1178482"/>
    <lineage>
        <taxon>Bacteria</taxon>
        <taxon>Pseudomonadati</taxon>
        <taxon>Pseudomonadota</taxon>
        <taxon>Gammaproteobacteria</taxon>
        <taxon>Oceanospirillales</taxon>
        <taxon>Halomonadaceae</taxon>
        <taxon>Halomonas</taxon>
    </lineage>
</organism>
<gene>
    <name evidence="7" type="ORF">BJB45_13090</name>
</gene>